<evidence type="ECO:0000313" key="1">
    <source>
        <dbReference type="EMBL" id="SDH17205.1"/>
    </source>
</evidence>
<organism evidence="1 2">
    <name type="scientific">Pelagibacterium luteolum</name>
    <dbReference type="NCBI Taxonomy" id="440168"/>
    <lineage>
        <taxon>Bacteria</taxon>
        <taxon>Pseudomonadati</taxon>
        <taxon>Pseudomonadota</taxon>
        <taxon>Alphaproteobacteria</taxon>
        <taxon>Hyphomicrobiales</taxon>
        <taxon>Devosiaceae</taxon>
        <taxon>Pelagibacterium</taxon>
    </lineage>
</organism>
<gene>
    <name evidence="1" type="ORF">SAMN04487974_12717</name>
</gene>
<dbReference type="AlphaFoldDB" id="A0A1G8A886"/>
<evidence type="ECO:0000313" key="2">
    <source>
        <dbReference type="Proteomes" id="UP000199495"/>
    </source>
</evidence>
<dbReference type="EMBL" id="FNCS01000027">
    <property type="protein sequence ID" value="SDH17205.1"/>
    <property type="molecule type" value="Genomic_DNA"/>
</dbReference>
<protein>
    <submittedName>
        <fullName evidence="1">Uncharacterized protein</fullName>
    </submittedName>
</protein>
<proteinExistence type="predicted"/>
<dbReference type="Proteomes" id="UP000199495">
    <property type="component" value="Unassembled WGS sequence"/>
</dbReference>
<accession>A0A1G8A886</accession>
<sequence length="152" mass="16325">MATYGLPDDSRQEYASSHLWTDAPDLLSNQIRVCGNFRADHNAGYGYTEGDMSYEISGGGGATDIGEGAVRMLSGLEGAPKADYEILAECPTTLWSGVEEILQGPGLVIAVFDGAWIVSHYRTYQVQANATADQQIEALLGRQQVMSAPTSF</sequence>
<name>A0A1G8A886_9HYPH</name>
<keyword evidence="2" id="KW-1185">Reference proteome</keyword>
<dbReference type="RefSeq" id="WP_090599955.1">
    <property type="nucleotide sequence ID" value="NZ_FNCS01000027.1"/>
</dbReference>
<reference evidence="1 2" key="1">
    <citation type="submission" date="2016-10" db="EMBL/GenBank/DDBJ databases">
        <authorList>
            <person name="de Groot N.N."/>
        </authorList>
    </citation>
    <scope>NUCLEOTIDE SEQUENCE [LARGE SCALE GENOMIC DNA]</scope>
    <source>
        <strain evidence="1 2">CGMCC 1.10267</strain>
    </source>
</reference>